<dbReference type="SMART" id="SM00015">
    <property type="entry name" value="IQ"/>
    <property type="match status" value="2"/>
</dbReference>
<evidence type="ECO:0000256" key="21">
    <source>
        <dbReference type="PROSITE-ProRule" id="PRU00782"/>
    </source>
</evidence>
<evidence type="ECO:0000256" key="10">
    <source>
        <dbReference type="ARBA" id="ARBA00022741"/>
    </source>
</evidence>
<dbReference type="PROSITE" id="PS51456">
    <property type="entry name" value="MYOSIN_MOTOR"/>
    <property type="match status" value="1"/>
</dbReference>
<dbReference type="SUPFAM" id="SSF52540">
    <property type="entry name" value="P-loop containing nucleoside triphosphate hydrolases"/>
    <property type="match status" value="1"/>
</dbReference>
<feature type="binding site" evidence="22">
    <location>
        <position position="58"/>
    </location>
    <ligand>
        <name>ATP</name>
        <dbReference type="ChEBI" id="CHEBI:30616"/>
    </ligand>
</feature>
<keyword evidence="7" id="KW-0716">Sensory transduction</keyword>
<dbReference type="Gene3D" id="3.40.850.10">
    <property type="entry name" value="Kinesin motor domain"/>
    <property type="match status" value="1"/>
</dbReference>
<accession>A0A267F0A6</accession>
<feature type="domain" description="Myosin motor" evidence="25">
    <location>
        <begin position="363"/>
        <end position="1094"/>
    </location>
</feature>
<dbReference type="InterPro" id="IPR017441">
    <property type="entry name" value="Protein_kinase_ATP_BS"/>
</dbReference>
<dbReference type="STRING" id="282301.A0A267F0A6"/>
<comment type="similarity">
    <text evidence="3">In the C-terminal section; belongs to the TRAFAC class myosin-kinesin ATPase superfamily. Myosin family.</text>
</comment>
<name>A0A267F0A6_9PLAT</name>
<evidence type="ECO:0000256" key="6">
    <source>
        <dbReference type="ARBA" id="ARBA00022527"/>
    </source>
</evidence>
<dbReference type="PROSITE" id="PS00108">
    <property type="entry name" value="PROTEIN_KINASE_ST"/>
    <property type="match status" value="1"/>
</dbReference>
<evidence type="ECO:0000256" key="5">
    <source>
        <dbReference type="ARBA" id="ARBA00022490"/>
    </source>
</evidence>
<evidence type="ECO:0000256" key="11">
    <source>
        <dbReference type="ARBA" id="ARBA00022777"/>
    </source>
</evidence>
<evidence type="ECO:0000256" key="15">
    <source>
        <dbReference type="ARBA" id="ARBA00023203"/>
    </source>
</evidence>
<evidence type="ECO:0000256" key="20">
    <source>
        <dbReference type="ARBA" id="ARBA00048679"/>
    </source>
</evidence>
<gene>
    <name evidence="26" type="ORF">BOX15_Mlig015738g1</name>
</gene>
<proteinExistence type="inferred from homology"/>
<feature type="region of interest" description="Disordered" evidence="23">
    <location>
        <begin position="1272"/>
        <end position="1303"/>
    </location>
</feature>
<dbReference type="SUPFAM" id="SSF56112">
    <property type="entry name" value="Protein kinase-like (PK-like)"/>
    <property type="match status" value="1"/>
</dbReference>
<evidence type="ECO:0000256" key="1">
    <source>
        <dbReference type="ARBA" id="ARBA00004245"/>
    </source>
</evidence>
<keyword evidence="18" id="KW-0844">Vision</keyword>
<keyword evidence="16" id="KW-0206">Cytoskeleton</keyword>
<dbReference type="InterPro" id="IPR027417">
    <property type="entry name" value="P-loop_NTPase"/>
</dbReference>
<evidence type="ECO:0000256" key="13">
    <source>
        <dbReference type="ARBA" id="ARBA00023123"/>
    </source>
</evidence>
<dbReference type="InterPro" id="IPR008271">
    <property type="entry name" value="Ser/Thr_kinase_AS"/>
</dbReference>
<keyword evidence="10 21" id="KW-0547">Nucleotide-binding</keyword>
<evidence type="ECO:0000256" key="14">
    <source>
        <dbReference type="ARBA" id="ARBA00023175"/>
    </source>
</evidence>
<dbReference type="PRINTS" id="PR00193">
    <property type="entry name" value="MYOSINHEAVY"/>
</dbReference>
<dbReference type="Gene3D" id="1.10.510.10">
    <property type="entry name" value="Transferase(Phosphotransferase) domain 1"/>
    <property type="match status" value="1"/>
</dbReference>
<dbReference type="Proteomes" id="UP000215902">
    <property type="component" value="Unassembled WGS sequence"/>
</dbReference>
<dbReference type="PROSITE" id="PS00107">
    <property type="entry name" value="PROTEIN_KINASE_ATP"/>
    <property type="match status" value="1"/>
</dbReference>
<evidence type="ECO:0000256" key="12">
    <source>
        <dbReference type="ARBA" id="ARBA00022840"/>
    </source>
</evidence>
<feature type="compositionally biased region" description="Pro residues" evidence="23">
    <location>
        <begin position="1371"/>
        <end position="1381"/>
    </location>
</feature>
<dbReference type="GO" id="GO:0004674">
    <property type="term" value="F:protein serine/threonine kinase activity"/>
    <property type="evidence" value="ECO:0007669"/>
    <property type="project" value="UniProtKB-KW"/>
</dbReference>
<dbReference type="InterPro" id="IPR000719">
    <property type="entry name" value="Prot_kinase_dom"/>
</dbReference>
<evidence type="ECO:0000256" key="4">
    <source>
        <dbReference type="ARBA" id="ARBA00012513"/>
    </source>
</evidence>
<dbReference type="PANTHER" id="PTHR46256">
    <property type="entry name" value="AGAP011099-PA"/>
    <property type="match status" value="1"/>
</dbReference>
<reference evidence="26 27" key="1">
    <citation type="submission" date="2017-06" db="EMBL/GenBank/DDBJ databases">
        <title>A platform for efficient transgenesis in Macrostomum lignano, a flatworm model organism for stem cell research.</title>
        <authorList>
            <person name="Berezikov E."/>
        </authorList>
    </citation>
    <scope>NUCLEOTIDE SEQUENCE [LARGE SCALE GENOMIC DNA]</scope>
    <source>
        <strain evidence="26">DV1</strain>
        <tissue evidence="26">Whole organism</tissue>
    </source>
</reference>
<dbReference type="Gene3D" id="1.20.120.720">
    <property type="entry name" value="Myosin VI head, motor domain, U50 subdomain"/>
    <property type="match status" value="1"/>
</dbReference>
<evidence type="ECO:0000256" key="7">
    <source>
        <dbReference type="ARBA" id="ARBA00022606"/>
    </source>
</evidence>
<dbReference type="PANTHER" id="PTHR46256:SF3">
    <property type="entry name" value="MYOSIN MOTOR DOMAIN-CONTAINING PROTEIN"/>
    <property type="match status" value="1"/>
</dbReference>
<evidence type="ECO:0000313" key="27">
    <source>
        <dbReference type="Proteomes" id="UP000215902"/>
    </source>
</evidence>
<dbReference type="Pfam" id="PF00063">
    <property type="entry name" value="Myosin_head"/>
    <property type="match status" value="1"/>
</dbReference>
<comment type="catalytic activity">
    <reaction evidence="20">
        <text>L-seryl-[protein] + ATP = O-phospho-L-seryl-[protein] + ADP + H(+)</text>
        <dbReference type="Rhea" id="RHEA:17989"/>
        <dbReference type="Rhea" id="RHEA-COMP:9863"/>
        <dbReference type="Rhea" id="RHEA-COMP:11604"/>
        <dbReference type="ChEBI" id="CHEBI:15378"/>
        <dbReference type="ChEBI" id="CHEBI:29999"/>
        <dbReference type="ChEBI" id="CHEBI:30616"/>
        <dbReference type="ChEBI" id="CHEBI:83421"/>
        <dbReference type="ChEBI" id="CHEBI:456216"/>
        <dbReference type="EC" id="2.7.11.1"/>
    </reaction>
</comment>
<dbReference type="GO" id="GO:0007601">
    <property type="term" value="P:visual perception"/>
    <property type="evidence" value="ECO:0007669"/>
    <property type="project" value="UniProtKB-KW"/>
</dbReference>
<feature type="binding site" evidence="21">
    <location>
        <begin position="458"/>
        <end position="465"/>
    </location>
    <ligand>
        <name>ATP</name>
        <dbReference type="ChEBI" id="CHEBI:30616"/>
    </ligand>
</feature>
<evidence type="ECO:0000259" key="25">
    <source>
        <dbReference type="PROSITE" id="PS51456"/>
    </source>
</evidence>
<comment type="catalytic activity">
    <reaction evidence="19">
        <text>L-threonyl-[protein] + ATP = O-phospho-L-threonyl-[protein] + ADP + H(+)</text>
        <dbReference type="Rhea" id="RHEA:46608"/>
        <dbReference type="Rhea" id="RHEA-COMP:11060"/>
        <dbReference type="Rhea" id="RHEA-COMP:11605"/>
        <dbReference type="ChEBI" id="CHEBI:15378"/>
        <dbReference type="ChEBI" id="CHEBI:30013"/>
        <dbReference type="ChEBI" id="CHEBI:30616"/>
        <dbReference type="ChEBI" id="CHEBI:61977"/>
        <dbReference type="ChEBI" id="CHEBI:456216"/>
        <dbReference type="EC" id="2.7.11.1"/>
    </reaction>
</comment>
<dbReference type="GO" id="GO:0030832">
    <property type="term" value="P:regulation of actin filament length"/>
    <property type="evidence" value="ECO:0007669"/>
    <property type="project" value="TreeGrafter"/>
</dbReference>
<feature type="compositionally biased region" description="Low complexity" evidence="23">
    <location>
        <begin position="1272"/>
        <end position="1297"/>
    </location>
</feature>
<dbReference type="Gene3D" id="1.20.5.4820">
    <property type="match status" value="1"/>
</dbReference>
<comment type="subcellular location">
    <subcellularLocation>
        <location evidence="2">Cell projection</location>
    </subcellularLocation>
    <subcellularLocation>
        <location evidence="1">Cytoplasm</location>
        <location evidence="1">Cytoskeleton</location>
    </subcellularLocation>
</comment>
<dbReference type="GO" id="GO:0016459">
    <property type="term" value="C:myosin complex"/>
    <property type="evidence" value="ECO:0007669"/>
    <property type="project" value="UniProtKB-KW"/>
</dbReference>
<evidence type="ECO:0000256" key="22">
    <source>
        <dbReference type="PROSITE-ProRule" id="PRU10141"/>
    </source>
</evidence>
<evidence type="ECO:0000256" key="2">
    <source>
        <dbReference type="ARBA" id="ARBA00004316"/>
    </source>
</evidence>
<evidence type="ECO:0000256" key="16">
    <source>
        <dbReference type="ARBA" id="ARBA00023212"/>
    </source>
</evidence>
<keyword evidence="9" id="KW-0677">Repeat</keyword>
<feature type="region of interest" description="Actin-binding" evidence="21">
    <location>
        <begin position="969"/>
        <end position="991"/>
    </location>
</feature>
<feature type="compositionally biased region" description="Low complexity" evidence="23">
    <location>
        <begin position="1173"/>
        <end position="1184"/>
    </location>
</feature>
<evidence type="ECO:0000313" key="26">
    <source>
        <dbReference type="EMBL" id="PAA66617.1"/>
    </source>
</evidence>
<dbReference type="InterPro" id="IPR001609">
    <property type="entry name" value="Myosin_head_motor_dom-like"/>
</dbReference>
<dbReference type="PROSITE" id="PS50096">
    <property type="entry name" value="IQ"/>
    <property type="match status" value="1"/>
</dbReference>
<keyword evidence="8" id="KW-0808">Transferase</keyword>
<evidence type="ECO:0000259" key="24">
    <source>
        <dbReference type="PROSITE" id="PS50011"/>
    </source>
</evidence>
<dbReference type="InterPro" id="IPR011009">
    <property type="entry name" value="Kinase-like_dom_sf"/>
</dbReference>
<dbReference type="GO" id="GO:0005524">
    <property type="term" value="F:ATP binding"/>
    <property type="evidence" value="ECO:0007669"/>
    <property type="project" value="UniProtKB-UniRule"/>
</dbReference>
<keyword evidence="27" id="KW-1185">Reference proteome</keyword>
<organism evidence="26 27">
    <name type="scientific">Macrostomum lignano</name>
    <dbReference type="NCBI Taxonomy" id="282301"/>
    <lineage>
        <taxon>Eukaryota</taxon>
        <taxon>Metazoa</taxon>
        <taxon>Spiralia</taxon>
        <taxon>Lophotrochozoa</taxon>
        <taxon>Platyhelminthes</taxon>
        <taxon>Rhabditophora</taxon>
        <taxon>Macrostomorpha</taxon>
        <taxon>Macrostomida</taxon>
        <taxon>Macrostomidae</taxon>
        <taxon>Macrostomum</taxon>
    </lineage>
</organism>
<dbReference type="PROSITE" id="PS50011">
    <property type="entry name" value="PROTEIN_KINASE_DOM"/>
    <property type="match status" value="1"/>
</dbReference>
<keyword evidence="6" id="KW-0723">Serine/threonine-protein kinase</keyword>
<dbReference type="Pfam" id="PF00069">
    <property type="entry name" value="Pkinase"/>
    <property type="match status" value="1"/>
</dbReference>
<evidence type="ECO:0000256" key="3">
    <source>
        <dbReference type="ARBA" id="ARBA00006998"/>
    </source>
</evidence>
<sequence>MDRQNQQQQQQQLSLPGLTIQKADPLSVFEIAEYIGRGTYGVVRRARMKTSGRICAVKIMNDGQDIVEELRAEVRVLTQFVDHPNLPRFYGLYLDRSSAHQTMWLAMELCEGGSVASLSKYHSANSLAVPEPVVAHIAGSALSGLAFLHSNRIIHRDVKCANVLLTKDGRVLLSDFGVSAHLKEVGEKRNTAIGSPFWMSPEVIACENQPDYRYDNRCDVWSLGISVIELCEGQPPLAELPPIKALFRIPSDPPPTLRRPERYTALLRDFIAKCLVKDYEIRPAASELRSHLFLASQGGASTTGQDPVAMIRKLIVDKTAWEAGGSGQSPAGVVAASAAAGPVGAGKGAGGGGRKSRRLLAQTRWDDLAQLSHLTEDGILQQLSERYSSDMVYTYLGDILLAINPFKQLPIYSDAVAERYRDAAKADNPPHVFAVADECLQRLRQCAGARGQCVVISGESGAGKTCTADLLLRQVVRLSSTEQPALMERLLQVNPLLEAFGNASTVLNENSSRFGKYLELLVSPTGCIRGARLAHFLLEKARVVYQSKGERNFHIFYHLAHGDSHEHATLLARQTDFRYLHATFAPDSGRAAVHRAHLSAVRRGFLDLGFAETEVSSVFRLLSGILFLGNLRFNDHVQRSNADIATDSSKVANPEAASAAADLLGVSSADLADALTKTSLVARGESIQKFHSPADARASRDAMAKAVYDKLFSWIVRRTNDLLAPAASASGSTASAVSSIGILDIFGFENLSFNSFEQLCINTANEQLHYFFIQHVFNWERHELEQEGINVNVQVYDNKPVLDLLLGRPYGLLALLDEECSFPKASDLSLTEKLHKHAAEKYPRLYQQPKSATDLAFTVRHYAGHVTYSTQSFLSKNKDRLPVEIAALLRGSNLALLRSLFAQNVGPGGVSGGGNSSAAVSLGRPGSSGSTLVTPLSSSGLHKLSSGGSSVAGSRITGQTLAAYFRASLHDLLNRLLSAEPHFVRCLRPNREGRPDRIEPDKVLEQLRYTGVLETVEIRRQGYSHRLSFREFLAEYGPLVLGFSPVSRGASAGQAAMDLCRTVLKKLGLTGWLVGRHKVFLKYYHVELLIRRRAHLLAAVTRCQAAARRWLAMRRLRQMRWSLMAARRVVKVWRAKVELRRRRRLVIGLQSLARGHLARQRYRKIKRDRLFRQQQQQQQPQPQQSMMMKHHQNQPYSQQPQTHHQSPRYPHSGGVASNGVGVPSNSLLTGPLRLISPELSAYYAQIGAHQFETGPPPSSMVERAQAMAAASVTAPPVVSSNRQPPVQQQQQRQPSGRTTAVGAPASRVVPVNNPQHLAYYDRVSEQAKQNIHRSPAAAWDSPYRKFHHELKITSSRNLSAQLINTSRQPVAGPPPPPPQPIPVQGGPAGRQDVETYYL</sequence>
<dbReference type="OrthoDB" id="2914378at2759"/>
<dbReference type="Gene3D" id="1.10.10.820">
    <property type="match status" value="1"/>
</dbReference>
<keyword evidence="15 21" id="KW-0009">Actin-binding</keyword>
<dbReference type="InterPro" id="IPR036961">
    <property type="entry name" value="Kinesin_motor_dom_sf"/>
</dbReference>
<evidence type="ECO:0000256" key="17">
    <source>
        <dbReference type="ARBA" id="ARBA00023273"/>
    </source>
</evidence>
<evidence type="ECO:0000256" key="19">
    <source>
        <dbReference type="ARBA" id="ARBA00047899"/>
    </source>
</evidence>
<dbReference type="Gene3D" id="1.20.58.530">
    <property type="match status" value="1"/>
</dbReference>
<dbReference type="Pfam" id="PF00612">
    <property type="entry name" value="IQ"/>
    <property type="match status" value="1"/>
</dbReference>
<keyword evidence="14 21" id="KW-0505">Motor protein</keyword>
<keyword evidence="17" id="KW-0966">Cell projection</keyword>
<feature type="domain" description="Protein kinase" evidence="24">
    <location>
        <begin position="29"/>
        <end position="294"/>
    </location>
</feature>
<evidence type="ECO:0000256" key="8">
    <source>
        <dbReference type="ARBA" id="ARBA00022679"/>
    </source>
</evidence>
<feature type="compositionally biased region" description="Polar residues" evidence="23">
    <location>
        <begin position="1193"/>
        <end position="1204"/>
    </location>
</feature>
<dbReference type="GO" id="GO:0042995">
    <property type="term" value="C:cell projection"/>
    <property type="evidence" value="ECO:0007669"/>
    <property type="project" value="UniProtKB-SubCell"/>
</dbReference>
<protein>
    <recommendedName>
        <fullName evidence="4">non-specific serine/threonine protein kinase</fullName>
        <ecNumber evidence="4">2.7.11.1</ecNumber>
    </recommendedName>
</protein>
<evidence type="ECO:0000256" key="18">
    <source>
        <dbReference type="ARBA" id="ARBA00023305"/>
    </source>
</evidence>
<keyword evidence="11" id="KW-0418">Kinase</keyword>
<dbReference type="SMART" id="SM00242">
    <property type="entry name" value="MYSc"/>
    <property type="match status" value="1"/>
</dbReference>
<comment type="caution">
    <text evidence="26">The sequence shown here is derived from an EMBL/GenBank/DDBJ whole genome shotgun (WGS) entry which is preliminary data.</text>
</comment>
<keyword evidence="13 21" id="KW-0518">Myosin</keyword>
<keyword evidence="5" id="KW-0963">Cytoplasm</keyword>
<dbReference type="SMART" id="SM00220">
    <property type="entry name" value="S_TKc"/>
    <property type="match status" value="1"/>
</dbReference>
<evidence type="ECO:0000256" key="23">
    <source>
        <dbReference type="SAM" id="MobiDB-lite"/>
    </source>
</evidence>
<feature type="region of interest" description="Disordered" evidence="23">
    <location>
        <begin position="1364"/>
        <end position="1398"/>
    </location>
</feature>
<comment type="similarity">
    <text evidence="21">Belongs to the TRAFAC class myosin-kinesin ATPase superfamily. Myosin family.</text>
</comment>
<dbReference type="EC" id="2.7.11.1" evidence="4"/>
<evidence type="ECO:0000256" key="9">
    <source>
        <dbReference type="ARBA" id="ARBA00022737"/>
    </source>
</evidence>
<dbReference type="GO" id="GO:0003779">
    <property type="term" value="F:actin binding"/>
    <property type="evidence" value="ECO:0007669"/>
    <property type="project" value="UniProtKB-KW"/>
</dbReference>
<dbReference type="GO" id="GO:0000146">
    <property type="term" value="F:microfilament motor activity"/>
    <property type="evidence" value="ECO:0007669"/>
    <property type="project" value="TreeGrafter"/>
</dbReference>
<feature type="region of interest" description="Disordered" evidence="23">
    <location>
        <begin position="1170"/>
        <end position="1220"/>
    </location>
</feature>
<dbReference type="InterPro" id="IPR052409">
    <property type="entry name" value="Myosin-III_kinase_activity"/>
</dbReference>
<dbReference type="InterPro" id="IPR000048">
    <property type="entry name" value="IQ_motif_EF-hand-BS"/>
</dbReference>
<keyword evidence="12 21" id="KW-0067">ATP-binding</keyword>
<dbReference type="EMBL" id="NIVC01001547">
    <property type="protein sequence ID" value="PAA66617.1"/>
    <property type="molecule type" value="Genomic_DNA"/>
</dbReference>